<dbReference type="Gene3D" id="2.60.260.20">
    <property type="entry name" value="Urease metallochaperone UreE, N-terminal domain"/>
    <property type="match status" value="2"/>
</dbReference>
<gene>
    <name evidence="8" type="ORF">AB1Y20_019719</name>
</gene>
<dbReference type="EMBL" id="JBGBPQ010000004">
    <property type="protein sequence ID" value="KAL1524839.1"/>
    <property type="molecule type" value="Genomic_DNA"/>
</dbReference>
<dbReference type="Pfam" id="PF00226">
    <property type="entry name" value="DnaJ"/>
    <property type="match status" value="1"/>
</dbReference>
<evidence type="ECO:0000256" key="3">
    <source>
        <dbReference type="ARBA" id="ARBA00022771"/>
    </source>
</evidence>
<evidence type="ECO:0000256" key="6">
    <source>
        <dbReference type="SAM" id="MobiDB-lite"/>
    </source>
</evidence>
<keyword evidence="9" id="KW-1185">Reference proteome</keyword>
<evidence type="ECO:0000256" key="1">
    <source>
        <dbReference type="ARBA" id="ARBA00022723"/>
    </source>
</evidence>
<reference evidence="8 9" key="1">
    <citation type="journal article" date="2024" name="Science">
        <title>Giant polyketide synthase enzymes in the biosynthesis of giant marine polyether toxins.</title>
        <authorList>
            <person name="Fallon T.R."/>
            <person name="Shende V.V."/>
            <person name="Wierzbicki I.H."/>
            <person name="Pendleton A.L."/>
            <person name="Watervoot N.F."/>
            <person name="Auber R.P."/>
            <person name="Gonzalez D.J."/>
            <person name="Wisecaver J.H."/>
            <person name="Moore B.S."/>
        </authorList>
    </citation>
    <scope>NUCLEOTIDE SEQUENCE [LARGE SCALE GENOMIC DNA]</scope>
    <source>
        <strain evidence="8 9">12B1</strain>
    </source>
</reference>
<dbReference type="FunFam" id="2.60.260.20:FF:000005">
    <property type="entry name" value="Chaperone protein dnaJ 1, mitochondrial"/>
    <property type="match status" value="1"/>
</dbReference>
<keyword evidence="1" id="KW-0479">Metal-binding</keyword>
<dbReference type="PANTHER" id="PTHR43096:SF52">
    <property type="entry name" value="DNAJ HOMOLOG 1, MITOCHONDRIAL-RELATED"/>
    <property type="match status" value="1"/>
</dbReference>
<dbReference type="PROSITE" id="PS50076">
    <property type="entry name" value="DNAJ_2"/>
    <property type="match status" value="1"/>
</dbReference>
<dbReference type="CDD" id="cd06257">
    <property type="entry name" value="DnaJ"/>
    <property type="match status" value="1"/>
</dbReference>
<dbReference type="PROSITE" id="PS00636">
    <property type="entry name" value="DNAJ_1"/>
    <property type="match status" value="1"/>
</dbReference>
<evidence type="ECO:0000259" key="7">
    <source>
        <dbReference type="PROSITE" id="PS50076"/>
    </source>
</evidence>
<dbReference type="InterPro" id="IPR008971">
    <property type="entry name" value="HSP40/DnaJ_pept-bd"/>
</dbReference>
<dbReference type="SUPFAM" id="SSF49493">
    <property type="entry name" value="HSP40/DnaJ peptide-binding domain"/>
    <property type="match status" value="2"/>
</dbReference>
<protein>
    <recommendedName>
        <fullName evidence="7">J domain-containing protein</fullName>
    </recommendedName>
</protein>
<sequence length="374" mass="40575">MWGSSLHRFVLPALSRSVAPRRAAGQFTRHLALDRAPRPAIATLCGCRRPARGFHASRTAHKDDPYDLLGVSRDASPADIKRAYYAQAKKYHPDTNKNDPAAAKKFAAITEAYELLSDSTRRQAYDTFGREGEQAGAAGGMGGFHQGFHQGFASPEELMRAFQEAFGGGGGGFASRRRANRGRDVTVQLTVTLEEVAHGCQKTATWRSSSGEERKLQVNVPAGIDSGMNMCLEDQGEPGPQPGDLYLTFVVLEHPVFERAEQNLHVKVRLTLPEALLGAKVVVPTLSGNVSVKVPPGTKTGDRRVIQGHGLPSAMRSGKGHQYIHFEVVMPKQLSKRARELIEELASEVRGLSDSERSKRSPGSSARSPSSDAL</sequence>
<accession>A0AB34JT47</accession>
<organism evidence="8 9">
    <name type="scientific">Prymnesium parvum</name>
    <name type="common">Toxic golden alga</name>
    <dbReference type="NCBI Taxonomy" id="97485"/>
    <lineage>
        <taxon>Eukaryota</taxon>
        <taxon>Haptista</taxon>
        <taxon>Haptophyta</taxon>
        <taxon>Prymnesiophyceae</taxon>
        <taxon>Prymnesiales</taxon>
        <taxon>Prymnesiaceae</taxon>
        <taxon>Prymnesium</taxon>
    </lineage>
</organism>
<dbReference type="CDD" id="cd10747">
    <property type="entry name" value="DnaJ_C"/>
    <property type="match status" value="1"/>
</dbReference>
<dbReference type="GO" id="GO:0005737">
    <property type="term" value="C:cytoplasm"/>
    <property type="evidence" value="ECO:0007669"/>
    <property type="project" value="TreeGrafter"/>
</dbReference>
<dbReference type="GO" id="GO:0051082">
    <property type="term" value="F:unfolded protein binding"/>
    <property type="evidence" value="ECO:0007669"/>
    <property type="project" value="InterPro"/>
</dbReference>
<feature type="domain" description="J" evidence="7">
    <location>
        <begin position="64"/>
        <end position="129"/>
    </location>
</feature>
<dbReference type="SMART" id="SM00271">
    <property type="entry name" value="DnaJ"/>
    <property type="match status" value="1"/>
</dbReference>
<keyword evidence="2" id="KW-0677">Repeat</keyword>
<dbReference type="InterPro" id="IPR002939">
    <property type="entry name" value="DnaJ_C"/>
</dbReference>
<evidence type="ECO:0000313" key="8">
    <source>
        <dbReference type="EMBL" id="KAL1524839.1"/>
    </source>
</evidence>
<comment type="caution">
    <text evidence="8">The sequence shown here is derived from an EMBL/GenBank/DDBJ whole genome shotgun (WGS) entry which is preliminary data.</text>
</comment>
<dbReference type="GO" id="GO:0008270">
    <property type="term" value="F:zinc ion binding"/>
    <property type="evidence" value="ECO:0007669"/>
    <property type="project" value="UniProtKB-KW"/>
</dbReference>
<dbReference type="SUPFAM" id="SSF46565">
    <property type="entry name" value="Chaperone J-domain"/>
    <property type="match status" value="1"/>
</dbReference>
<dbReference type="InterPro" id="IPR036869">
    <property type="entry name" value="J_dom_sf"/>
</dbReference>
<evidence type="ECO:0000256" key="2">
    <source>
        <dbReference type="ARBA" id="ARBA00022737"/>
    </source>
</evidence>
<dbReference type="InterPro" id="IPR001623">
    <property type="entry name" value="DnaJ_domain"/>
</dbReference>
<evidence type="ECO:0000256" key="5">
    <source>
        <dbReference type="ARBA" id="ARBA00023186"/>
    </source>
</evidence>
<proteinExistence type="predicted"/>
<dbReference type="Proteomes" id="UP001515480">
    <property type="component" value="Unassembled WGS sequence"/>
</dbReference>
<dbReference type="Pfam" id="PF01556">
    <property type="entry name" value="DnaJ_C"/>
    <property type="match status" value="1"/>
</dbReference>
<dbReference type="GO" id="GO:0042026">
    <property type="term" value="P:protein refolding"/>
    <property type="evidence" value="ECO:0007669"/>
    <property type="project" value="TreeGrafter"/>
</dbReference>
<dbReference type="PRINTS" id="PR00625">
    <property type="entry name" value="JDOMAIN"/>
</dbReference>
<dbReference type="PANTHER" id="PTHR43096">
    <property type="entry name" value="DNAJ HOMOLOG 1, MITOCHONDRIAL-RELATED"/>
    <property type="match status" value="1"/>
</dbReference>
<feature type="compositionally biased region" description="Low complexity" evidence="6">
    <location>
        <begin position="361"/>
        <end position="374"/>
    </location>
</feature>
<evidence type="ECO:0000313" key="9">
    <source>
        <dbReference type="Proteomes" id="UP001515480"/>
    </source>
</evidence>
<name>A0AB34JT47_PRYPA</name>
<dbReference type="AlphaFoldDB" id="A0AB34JT47"/>
<keyword evidence="5" id="KW-0143">Chaperone</keyword>
<dbReference type="InterPro" id="IPR018253">
    <property type="entry name" value="DnaJ_domain_CS"/>
</dbReference>
<keyword evidence="4" id="KW-0862">Zinc</keyword>
<dbReference type="Gene3D" id="1.10.287.110">
    <property type="entry name" value="DnaJ domain"/>
    <property type="match status" value="1"/>
</dbReference>
<evidence type="ECO:0000256" key="4">
    <source>
        <dbReference type="ARBA" id="ARBA00022833"/>
    </source>
</evidence>
<feature type="region of interest" description="Disordered" evidence="6">
    <location>
        <begin position="348"/>
        <end position="374"/>
    </location>
</feature>
<keyword evidence="3" id="KW-0863">Zinc-finger</keyword>